<keyword evidence="1" id="KW-0472">Membrane</keyword>
<dbReference type="RefSeq" id="WP_014215983.1">
    <property type="nucleotide sequence ID" value="NC_016605.1"/>
</dbReference>
<sequence>MNRVTKSLIGIISIIVVLQVLWFISLLIRVPKLNEFTEQILPVGAQATSITAIVFAACTLLFAICALLLITVTRTAEKDLTVKNNQGRMTVSRKAIEKMVNQAASSNADLSNIHSSIKLHSNGKQAHVYVEAISLSDRDFQAKARELQSNVNDSLQKYLGVKSKTKVHIIPRRASSENLKVT</sequence>
<keyword evidence="1" id="KW-1133">Transmembrane helix</keyword>
<reference evidence="2 3" key="1">
    <citation type="journal article" date="2012" name="J. Bacteriol.">
        <title>Complete Genome Sequence of the Beer Spoilage Organism Pediococcus claussenii ATCC BAA-344T.</title>
        <authorList>
            <person name="Pittet V."/>
            <person name="Abegunde T."/>
            <person name="Marfleet T."/>
            <person name="Haakensen M."/>
            <person name="Morrow K."/>
            <person name="Jayaprakash T."/>
            <person name="Schroeder K."/>
            <person name="Trost B."/>
            <person name="Byrns S."/>
            <person name="Bergsveinson J."/>
            <person name="Kusalik A."/>
            <person name="Ziola B."/>
        </authorList>
    </citation>
    <scope>NUCLEOTIDE SEQUENCE [LARGE SCALE GENOMIC DNA]</scope>
    <source>
        <strain evidence="2 3">ATCC BAA-344</strain>
    </source>
</reference>
<name>G8PAK0_PEDCP</name>
<gene>
    <name evidence="2" type="ordered locus">PECL_1571</name>
</gene>
<feature type="transmembrane region" description="Helical" evidence="1">
    <location>
        <begin position="48"/>
        <end position="70"/>
    </location>
</feature>
<dbReference type="STRING" id="701521.PECL_1571"/>
<dbReference type="PATRIC" id="fig|701521.8.peg.1473"/>
<dbReference type="AlphaFoldDB" id="G8PAK0"/>
<evidence type="ECO:0008006" key="4">
    <source>
        <dbReference type="Google" id="ProtNLM"/>
    </source>
</evidence>
<dbReference type="EMBL" id="CP003137">
    <property type="protein sequence ID" value="AEV95789.1"/>
    <property type="molecule type" value="Genomic_DNA"/>
</dbReference>
<organism evidence="2 3">
    <name type="scientific">Pediococcus claussenii (strain ATCC BAA-344 / DSM 14800 / JCM 18046 / KCTC 3811 / LMG 21948 / P06)</name>
    <dbReference type="NCBI Taxonomy" id="701521"/>
    <lineage>
        <taxon>Bacteria</taxon>
        <taxon>Bacillati</taxon>
        <taxon>Bacillota</taxon>
        <taxon>Bacilli</taxon>
        <taxon>Lactobacillales</taxon>
        <taxon>Lactobacillaceae</taxon>
        <taxon>Pediococcus</taxon>
    </lineage>
</organism>
<protein>
    <recommendedName>
        <fullName evidence="4">Alkaline shock response membrane anchor protein AmaP</fullName>
    </recommendedName>
</protein>
<dbReference type="HOGENOM" id="CLU_127082_0_0_9"/>
<feature type="transmembrane region" description="Helical" evidence="1">
    <location>
        <begin position="7"/>
        <end position="28"/>
    </location>
</feature>
<dbReference type="Proteomes" id="UP000005444">
    <property type="component" value="Chromosome"/>
</dbReference>
<accession>G8PAK0</accession>
<evidence type="ECO:0000256" key="1">
    <source>
        <dbReference type="SAM" id="Phobius"/>
    </source>
</evidence>
<dbReference type="eggNOG" id="ENOG5033DT5">
    <property type="taxonomic scope" value="Bacteria"/>
</dbReference>
<dbReference type="NCBIfam" id="NF033218">
    <property type="entry name" value="anchor_AmaP"/>
    <property type="match status" value="1"/>
</dbReference>
<evidence type="ECO:0000313" key="3">
    <source>
        <dbReference type="Proteomes" id="UP000005444"/>
    </source>
</evidence>
<proteinExistence type="predicted"/>
<keyword evidence="3" id="KW-1185">Reference proteome</keyword>
<evidence type="ECO:0000313" key="2">
    <source>
        <dbReference type="EMBL" id="AEV95789.1"/>
    </source>
</evidence>
<keyword evidence="1" id="KW-0812">Transmembrane</keyword>
<dbReference type="KEGG" id="pce:PECL_1571"/>